<dbReference type="InterPro" id="IPR012334">
    <property type="entry name" value="Pectin_lyas_fold"/>
</dbReference>
<sequence>MRMGSLLDHPPFLCLTTGLAFCLATSPAIAASWLVHDAAEFATAASALQPGDEIVMADGTWTDARLLLKAEGTAAAPIVLRAQTAGKVVLSGRSDLRLAGSYLQVSNLVFRNGYTPGDAVVAFRESSKAVAHHSRVTGLVIDGYTNPDASDQDYWVSLYGSHNRLDHSQLRGKTNAGPTVVVVRDATQGLDNQHRIDHNWFGPRPALGVNGGETIRVGTSDTSLSDSNSTVENNWFEGCDGETEIVSNKSGGNTYRGNVFYRSAGALTLRHGNGNRVIDNVFLGDGKAGTGGVRIINADQVVSNNYFERLAGSSNRSALAVMDGQLDPPLSGYAPVVNATISRNTFVDVAKISFGVGHDEAKGMVVAASNSHFTSNLIANRTSTDPASAGSSLAGISFSGNVQSPQASSVFPGGVDSRNITLQQAGSGLWVPSPALVAIGADPALAMTAREATGVDWYPKVGEVSASSTRSGVDR</sequence>
<gene>
    <name evidence="2" type="ORF">A9K58_06250</name>
</gene>
<dbReference type="Gene3D" id="2.160.20.10">
    <property type="entry name" value="Single-stranded right-handed beta-helix, Pectin lyase-like"/>
    <property type="match status" value="1"/>
</dbReference>
<accession>A0A1A6XXV8</accession>
<dbReference type="EMBL" id="LYVJ01000004">
    <property type="protein sequence ID" value="OBU68417.1"/>
    <property type="molecule type" value="Genomic_DNA"/>
</dbReference>
<comment type="caution">
    <text evidence="2">The sequence shown here is derived from an EMBL/GenBank/DDBJ whole genome shotgun (WGS) entry which is preliminary data.</text>
</comment>
<evidence type="ECO:0000256" key="1">
    <source>
        <dbReference type="SAM" id="SignalP"/>
    </source>
</evidence>
<dbReference type="InterPro" id="IPR039513">
    <property type="entry name" value="PL-6"/>
</dbReference>
<organism evidence="2 3">
    <name type="scientific">Stenotrophomonas maltophilia</name>
    <name type="common">Pseudomonas maltophilia</name>
    <name type="synonym">Xanthomonas maltophilia</name>
    <dbReference type="NCBI Taxonomy" id="40324"/>
    <lineage>
        <taxon>Bacteria</taxon>
        <taxon>Pseudomonadati</taxon>
        <taxon>Pseudomonadota</taxon>
        <taxon>Gammaproteobacteria</taxon>
        <taxon>Lysobacterales</taxon>
        <taxon>Lysobacteraceae</taxon>
        <taxon>Stenotrophomonas</taxon>
        <taxon>Stenotrophomonas maltophilia group</taxon>
    </lineage>
</organism>
<dbReference type="CDD" id="cd14251">
    <property type="entry name" value="PL-6"/>
    <property type="match status" value="1"/>
</dbReference>
<dbReference type="SUPFAM" id="SSF51126">
    <property type="entry name" value="Pectin lyase-like"/>
    <property type="match status" value="1"/>
</dbReference>
<feature type="chain" id="PRO_5008353684" evidence="1">
    <location>
        <begin position="31"/>
        <end position="475"/>
    </location>
</feature>
<dbReference type="AlphaFoldDB" id="A0A1A6XXV8"/>
<feature type="signal peptide" evidence="1">
    <location>
        <begin position="1"/>
        <end position="30"/>
    </location>
</feature>
<dbReference type="InterPro" id="IPR011050">
    <property type="entry name" value="Pectin_lyase_fold/virulence"/>
</dbReference>
<evidence type="ECO:0000313" key="3">
    <source>
        <dbReference type="Proteomes" id="UP000092256"/>
    </source>
</evidence>
<evidence type="ECO:0000313" key="2">
    <source>
        <dbReference type="EMBL" id="OBU68417.1"/>
    </source>
</evidence>
<keyword evidence="2" id="KW-0456">Lyase</keyword>
<reference evidence="2 3" key="1">
    <citation type="submission" date="2016-05" db="EMBL/GenBank/DDBJ databases">
        <title>Draft Genome Sequences of Stenotrophomonas maltophilia Strains Sm32COP, Sm41DVV, Sm46PAILV, SmF3, SmF22, SmSOFb1 and SmCVFa1, Isolated from Different Manures, in France.</title>
        <authorList>
            <person name="Nazaret S."/>
            <person name="Bodilis J."/>
        </authorList>
    </citation>
    <scope>NUCLEOTIDE SEQUENCE [LARGE SCALE GENOMIC DNA]</scope>
    <source>
        <strain evidence="2 3">Sm46PAILV</strain>
    </source>
</reference>
<proteinExistence type="predicted"/>
<dbReference type="Proteomes" id="UP000092256">
    <property type="component" value="Unassembled WGS sequence"/>
</dbReference>
<dbReference type="GO" id="GO:0016829">
    <property type="term" value="F:lyase activity"/>
    <property type="evidence" value="ECO:0007669"/>
    <property type="project" value="UniProtKB-KW"/>
</dbReference>
<protein>
    <submittedName>
        <fullName evidence="2">Poly(Beta-D-mannuronate) lyase</fullName>
    </submittedName>
</protein>
<dbReference type="Pfam" id="PF14592">
    <property type="entry name" value="Chondroitinas_B"/>
    <property type="match status" value="1"/>
</dbReference>
<name>A0A1A6XXV8_STEMA</name>
<keyword evidence="1" id="KW-0732">Signal</keyword>
<dbReference type="OrthoDB" id="6475864at2"/>